<evidence type="ECO:0000313" key="4">
    <source>
        <dbReference type="EMBL" id="CAI8019624.1"/>
    </source>
</evidence>
<organism evidence="4 5">
    <name type="scientific">Geodia barretti</name>
    <name type="common">Barrett's horny sponge</name>
    <dbReference type="NCBI Taxonomy" id="519541"/>
    <lineage>
        <taxon>Eukaryota</taxon>
        <taxon>Metazoa</taxon>
        <taxon>Porifera</taxon>
        <taxon>Demospongiae</taxon>
        <taxon>Heteroscleromorpha</taxon>
        <taxon>Tetractinellida</taxon>
        <taxon>Astrophorina</taxon>
        <taxon>Geodiidae</taxon>
        <taxon>Geodia</taxon>
    </lineage>
</organism>
<evidence type="ECO:0000256" key="2">
    <source>
        <dbReference type="ARBA" id="ARBA00022801"/>
    </source>
</evidence>
<comment type="similarity">
    <text evidence="1">Belongs to the Nudix hydrolase family.</text>
</comment>
<dbReference type="AlphaFoldDB" id="A0AA35RYL5"/>
<comment type="caution">
    <text evidence="4">The sequence shown here is derived from an EMBL/GenBank/DDBJ whole genome shotgun (WGS) entry which is preliminary data.</text>
</comment>
<keyword evidence="5" id="KW-1185">Reference proteome</keyword>
<name>A0AA35RYL5_GEOBA</name>
<proteinExistence type="inferred from homology"/>
<dbReference type="Proteomes" id="UP001174909">
    <property type="component" value="Unassembled WGS sequence"/>
</dbReference>
<protein>
    <submittedName>
        <fullName evidence="4">Nucleoside diphosphate-linked moiety X motif 6</fullName>
    </submittedName>
</protein>
<dbReference type="EMBL" id="CASHTH010001766">
    <property type="protein sequence ID" value="CAI8019624.1"/>
    <property type="molecule type" value="Genomic_DNA"/>
</dbReference>
<gene>
    <name evidence="4" type="ORF">GBAR_LOCUS11785</name>
</gene>
<accession>A0AA35RYL5</accession>
<dbReference type="GO" id="GO:0047631">
    <property type="term" value="F:ADP-ribose diphosphatase activity"/>
    <property type="evidence" value="ECO:0007669"/>
    <property type="project" value="TreeGrafter"/>
</dbReference>
<dbReference type="PANTHER" id="PTHR13994">
    <property type="entry name" value="NUDIX HYDROLASE RELATED"/>
    <property type="match status" value="1"/>
</dbReference>
<dbReference type="Gene3D" id="3.40.630.30">
    <property type="match status" value="1"/>
</dbReference>
<feature type="domain" description="Pre-nudix hydrolase" evidence="3">
    <location>
        <begin position="11"/>
        <end position="58"/>
    </location>
</feature>
<dbReference type="InterPro" id="IPR040618">
    <property type="entry name" value="Pre-Nudix"/>
</dbReference>
<dbReference type="InterPro" id="IPR015797">
    <property type="entry name" value="NUDIX_hydrolase-like_dom_sf"/>
</dbReference>
<dbReference type="GO" id="GO:0051287">
    <property type="term" value="F:NAD binding"/>
    <property type="evidence" value="ECO:0007669"/>
    <property type="project" value="TreeGrafter"/>
</dbReference>
<evidence type="ECO:0000313" key="5">
    <source>
        <dbReference type="Proteomes" id="UP001174909"/>
    </source>
</evidence>
<evidence type="ECO:0000256" key="1">
    <source>
        <dbReference type="ARBA" id="ARBA00005582"/>
    </source>
</evidence>
<dbReference type="SUPFAM" id="SSF55811">
    <property type="entry name" value="Nudix"/>
    <property type="match status" value="1"/>
</dbReference>
<reference evidence="4" key="1">
    <citation type="submission" date="2023-03" db="EMBL/GenBank/DDBJ databases">
        <authorList>
            <person name="Steffen K."/>
            <person name="Cardenas P."/>
        </authorList>
    </citation>
    <scope>NUCLEOTIDE SEQUENCE</scope>
</reference>
<dbReference type="Gene3D" id="3.90.79.10">
    <property type="entry name" value="Nucleoside Triphosphate Pyrophosphohydrolase"/>
    <property type="match status" value="1"/>
</dbReference>
<dbReference type="Pfam" id="PF18290">
    <property type="entry name" value="Nudix_hydro"/>
    <property type="match status" value="1"/>
</dbReference>
<dbReference type="PANTHER" id="PTHR13994:SF46">
    <property type="entry name" value="NUCLEOSIDE DIPHOSPHATE-LINKED MOIETY X MOTIF 6"/>
    <property type="match status" value="1"/>
</dbReference>
<keyword evidence="2" id="KW-0378">Hydrolase</keyword>
<evidence type="ECO:0000259" key="3">
    <source>
        <dbReference type="Pfam" id="PF18290"/>
    </source>
</evidence>
<sequence length="124" mass="13793">MFTRSLCSRLLWKGEGRSGVWLHLPLPLLHLANEAVGVGFTLHHSSNEARSLVLCAWLEEGSSSRLPHYASHQVGVSGAVWREETGQMLVIQDKYKFVNWKFPGGLAEPSEDIGKPYVQSFSSV</sequence>
<dbReference type="InterPro" id="IPR003293">
    <property type="entry name" value="Nudix_hydrolase6-like"/>
</dbReference>
<dbReference type="GO" id="GO:0035529">
    <property type="term" value="F:NADH pyrophosphatase activity"/>
    <property type="evidence" value="ECO:0007669"/>
    <property type="project" value="TreeGrafter"/>
</dbReference>